<gene>
    <name evidence="1" type="ORF">EURHEDRAFT_292650</name>
</gene>
<dbReference type="GeneID" id="63693360"/>
<sequence length="83" mass="9676">MSSTAIAGGSGRWEHTRRARILENRLTRRTPGYIRATWGVSLLSLLCLELVPQKQRRMLLHPHPHPPHRRSVLSRRFTPFMLI</sequence>
<dbReference type="RefSeq" id="XP_040634161.1">
    <property type="nucleotide sequence ID" value="XM_040778236.1"/>
</dbReference>
<keyword evidence="2" id="KW-1185">Reference proteome</keyword>
<name>A0A017S0V3_ASPRC</name>
<accession>A0A017S0V3</accession>
<dbReference type="EMBL" id="KK088459">
    <property type="protein sequence ID" value="EYE90471.1"/>
    <property type="molecule type" value="Genomic_DNA"/>
</dbReference>
<dbReference type="AlphaFoldDB" id="A0A017S0V3"/>
<proteinExistence type="predicted"/>
<evidence type="ECO:0000313" key="1">
    <source>
        <dbReference type="EMBL" id="EYE90471.1"/>
    </source>
</evidence>
<protein>
    <submittedName>
        <fullName evidence="1">Uncharacterized protein</fullName>
    </submittedName>
</protein>
<reference evidence="2" key="1">
    <citation type="journal article" date="2014" name="Nat. Commun.">
        <title>Genomic adaptations of the halophilic Dead Sea filamentous fungus Eurotium rubrum.</title>
        <authorList>
            <person name="Kis-Papo T."/>
            <person name="Weig A.R."/>
            <person name="Riley R."/>
            <person name="Persoh D."/>
            <person name="Salamov A."/>
            <person name="Sun H."/>
            <person name="Lipzen A."/>
            <person name="Wasser S.P."/>
            <person name="Rambold G."/>
            <person name="Grigoriev I.V."/>
            <person name="Nevo E."/>
        </authorList>
    </citation>
    <scope>NUCLEOTIDE SEQUENCE [LARGE SCALE GENOMIC DNA]</scope>
    <source>
        <strain evidence="2">CBS 135680</strain>
    </source>
</reference>
<organism evidence="1 2">
    <name type="scientific">Aspergillus ruber (strain CBS 135680)</name>
    <dbReference type="NCBI Taxonomy" id="1388766"/>
    <lineage>
        <taxon>Eukaryota</taxon>
        <taxon>Fungi</taxon>
        <taxon>Dikarya</taxon>
        <taxon>Ascomycota</taxon>
        <taxon>Pezizomycotina</taxon>
        <taxon>Eurotiomycetes</taxon>
        <taxon>Eurotiomycetidae</taxon>
        <taxon>Eurotiales</taxon>
        <taxon>Aspergillaceae</taxon>
        <taxon>Aspergillus</taxon>
        <taxon>Aspergillus subgen. Aspergillus</taxon>
    </lineage>
</organism>
<evidence type="ECO:0000313" key="2">
    <source>
        <dbReference type="Proteomes" id="UP000019804"/>
    </source>
</evidence>
<dbReference type="HOGENOM" id="CLU_2542199_0_0_1"/>
<dbReference type="Proteomes" id="UP000019804">
    <property type="component" value="Unassembled WGS sequence"/>
</dbReference>